<dbReference type="KEGG" id="crq:GCK72_006773"/>
<accession>A0A6A5HH59</accession>
<evidence type="ECO:0000313" key="4">
    <source>
        <dbReference type="Proteomes" id="UP000483820"/>
    </source>
</evidence>
<reference evidence="3 4" key="1">
    <citation type="submission" date="2019-12" db="EMBL/GenBank/DDBJ databases">
        <title>Chromosome-level assembly of the Caenorhabditis remanei genome.</title>
        <authorList>
            <person name="Teterina A.A."/>
            <person name="Willis J.H."/>
            <person name="Phillips P.C."/>
        </authorList>
    </citation>
    <scope>NUCLEOTIDE SEQUENCE [LARGE SCALE GENOMIC DNA]</scope>
    <source>
        <strain evidence="3 4">PX506</strain>
        <tissue evidence="3">Whole organism</tissue>
    </source>
</reference>
<dbReference type="Pfam" id="PF03134">
    <property type="entry name" value="TB2_DP1_HVA22"/>
    <property type="match status" value="1"/>
</dbReference>
<dbReference type="CTD" id="9823939"/>
<sequence>MSFLARGLSNLIGIVAPVIHSFKVLKKPTKPKLIQCLHFWTIYGSFLICDWFLNTFFISCFIPFYDFFVLSFITLLSVPHLGFASVLYTKFLAPFLRKNERRIDGITMAVMLRLWDCMPAVAMTVPAVMASIVNAFNTPMADIPQLEVEEMEDSLIEIHSQSRPSVSSRRVSSRIVQRVQPTLDLSFEIQDESENDENDGGDVFREFPVRQVKQEEILDEEEIVDHAPSSLRRRPAPTIAMRTRRQLRSQSAQ</sequence>
<keyword evidence="1" id="KW-0472">Membrane</keyword>
<keyword evidence="1" id="KW-0812">Transmembrane</keyword>
<dbReference type="PANTHER" id="PTHR12300:SF104">
    <property type="entry name" value="RECEPTOR EXPRESSION-ENHANCING PROTEIN"/>
    <property type="match status" value="1"/>
</dbReference>
<dbReference type="RefSeq" id="XP_003110219.2">
    <property type="nucleotide sequence ID" value="XM_003110171.2"/>
</dbReference>
<dbReference type="InterPro" id="IPR004345">
    <property type="entry name" value="TB2_DP1_HVA22"/>
</dbReference>
<evidence type="ECO:0000256" key="2">
    <source>
        <dbReference type="SAM" id="MobiDB-lite"/>
    </source>
</evidence>
<evidence type="ECO:0000256" key="1">
    <source>
        <dbReference type="RuleBase" id="RU362006"/>
    </source>
</evidence>
<comment type="subcellular location">
    <subcellularLocation>
        <location evidence="1">Membrane</location>
        <topology evidence="1">Multi-pass membrane protein</topology>
    </subcellularLocation>
</comment>
<feature type="region of interest" description="Disordered" evidence="2">
    <location>
        <begin position="220"/>
        <end position="253"/>
    </location>
</feature>
<protein>
    <recommendedName>
        <fullName evidence="1">Receptor expression-enhancing protein</fullName>
    </recommendedName>
</protein>
<keyword evidence="1" id="KW-1133">Transmembrane helix</keyword>
<dbReference type="GeneID" id="9823939"/>
<feature type="transmembrane region" description="Helical" evidence="1">
    <location>
        <begin position="37"/>
        <end position="64"/>
    </location>
</feature>
<dbReference type="EMBL" id="WUAV01000002">
    <property type="protein sequence ID" value="KAF1766815.1"/>
    <property type="molecule type" value="Genomic_DNA"/>
</dbReference>
<comment type="similarity">
    <text evidence="1">Belongs to the DP1 family.</text>
</comment>
<dbReference type="AlphaFoldDB" id="A0A6A5HH59"/>
<dbReference type="Proteomes" id="UP000483820">
    <property type="component" value="Chromosome II"/>
</dbReference>
<proteinExistence type="inferred from homology"/>
<name>A0A6A5HH59_CAERE</name>
<organism evidence="3 4">
    <name type="scientific">Caenorhabditis remanei</name>
    <name type="common">Caenorhabditis vulgaris</name>
    <dbReference type="NCBI Taxonomy" id="31234"/>
    <lineage>
        <taxon>Eukaryota</taxon>
        <taxon>Metazoa</taxon>
        <taxon>Ecdysozoa</taxon>
        <taxon>Nematoda</taxon>
        <taxon>Chromadorea</taxon>
        <taxon>Rhabditida</taxon>
        <taxon>Rhabditina</taxon>
        <taxon>Rhabditomorpha</taxon>
        <taxon>Rhabditoidea</taxon>
        <taxon>Rhabditidae</taxon>
        <taxon>Peloderinae</taxon>
        <taxon>Caenorhabditis</taxon>
    </lineage>
</organism>
<gene>
    <name evidence="3" type="ORF">GCK72_006773</name>
</gene>
<comment type="caution">
    <text evidence="3">The sequence shown here is derived from an EMBL/GenBank/DDBJ whole genome shotgun (WGS) entry which is preliminary data.</text>
</comment>
<feature type="transmembrane region" description="Helical" evidence="1">
    <location>
        <begin position="70"/>
        <end position="93"/>
    </location>
</feature>
<dbReference type="PANTHER" id="PTHR12300">
    <property type="entry name" value="HVA22-LIKE PROTEINS"/>
    <property type="match status" value="1"/>
</dbReference>
<dbReference type="GO" id="GO:0016020">
    <property type="term" value="C:membrane"/>
    <property type="evidence" value="ECO:0007669"/>
    <property type="project" value="UniProtKB-SubCell"/>
</dbReference>
<evidence type="ECO:0000313" key="3">
    <source>
        <dbReference type="EMBL" id="KAF1766815.1"/>
    </source>
</evidence>
<feature type="transmembrane region" description="Helical" evidence="1">
    <location>
        <begin position="6"/>
        <end position="25"/>
    </location>
</feature>